<name>A0A2A9M1H4_BESBE</name>
<dbReference type="KEGG" id="bbes:BESB_032910"/>
<comment type="similarity">
    <text evidence="8">Belongs to the DHHC palmitoyltransferase family.</text>
</comment>
<organism evidence="11 12">
    <name type="scientific">Besnoitia besnoiti</name>
    <name type="common">Apicomplexan protozoan</name>
    <dbReference type="NCBI Taxonomy" id="94643"/>
    <lineage>
        <taxon>Eukaryota</taxon>
        <taxon>Sar</taxon>
        <taxon>Alveolata</taxon>
        <taxon>Apicomplexa</taxon>
        <taxon>Conoidasida</taxon>
        <taxon>Coccidia</taxon>
        <taxon>Eucoccidiorida</taxon>
        <taxon>Eimeriorina</taxon>
        <taxon>Sarcocystidae</taxon>
        <taxon>Besnoitia</taxon>
    </lineage>
</organism>
<keyword evidence="3" id="KW-0677">Repeat</keyword>
<dbReference type="AlphaFoldDB" id="A0A2A9M1H4"/>
<evidence type="ECO:0000313" key="11">
    <source>
        <dbReference type="EMBL" id="PFH31094.1"/>
    </source>
</evidence>
<sequence length="853" mass="91809">MTPNRDLPEPAGARVHPAACFSEDCVSRSSSASSSLPAAAYSSSPSPGGGAWDGECGAEAIEQLFLLLRCGKGKAVKSLLKRLPRAVVHARDAGGHTLLHWAALCGEIEVLKFLLARGADPDARAAATRQTPLMWSIIRDNIVAMRLLLDTLESPSAGLAAASGPVPAAAAPHAAPAAAAVPSLSSPHAASGAAGVAEAPAKERQLAGELGGWRARDSKGATCAILAAQHDSRRALLLLVRRAGRACLDETDENGCSPAHWAAFKNHVEVLRLLHYFEADFTSIDLFGCLALHRAVEAGQLEACKVLVEECDVSRNERNTKSNVSALELAESLQPPRPDLVAFLRAPHVSRPTRALPLLQASERPGRGGRWQSLRRMTNLFCNWNEPLKYKHPSIIVLFCLLLMIYTSRVTFACLRPSRGAQLALPHFLQSPCGLEAHARASGSSSAFASLFGSPPSSPRAPCPEAAQAARGDAQDLGLFLLVVVSDPGIIRKRRRGASAVEELMQILGDRQTSAETLAALDPDRLCRSCWVYRALRTKHCFVCDRCVEGFDHHCLWSYNCVGALNARLFTSWLLYHFATQLLHLCCSLAFLSVSDSAGEPSFTDAVLHGRCPNRALLLFTTLLHGLTLPRLSVLVYRHLRNIAENVTANEVLNRSRYAYLWRAVSARGQRAVRGARKSVNPFSAGVWKNCVTFWLGRRTFYSASVSNALLQLRQLFPPLSPSAAALARSPAHAQGTSPSFVSRLLSFFSVSAILAALRPCRRTPPGPAARETQPDESGRGVASMHREAARQTRGGEERWTESGVELRCFASEEKCSGRPDARAIARGGKADGVATTAASASLHKSLNKGKVV</sequence>
<dbReference type="RefSeq" id="XP_029215103.1">
    <property type="nucleotide sequence ID" value="XM_029361883.1"/>
</dbReference>
<comment type="caution">
    <text evidence="11">The sequence shown here is derived from an EMBL/GenBank/DDBJ whole genome shotgun (WGS) entry which is preliminary data.</text>
</comment>
<feature type="repeat" description="ANK" evidence="7">
    <location>
        <begin position="94"/>
        <end position="126"/>
    </location>
</feature>
<feature type="region of interest" description="Disordered" evidence="9">
    <location>
        <begin position="762"/>
        <end position="799"/>
    </location>
</feature>
<dbReference type="Pfam" id="PF12796">
    <property type="entry name" value="Ank_2"/>
    <property type="match status" value="1"/>
</dbReference>
<keyword evidence="6" id="KW-0472">Membrane</keyword>
<comment type="catalytic activity">
    <reaction evidence="8">
        <text>L-cysteinyl-[protein] + hexadecanoyl-CoA = S-hexadecanoyl-L-cysteinyl-[protein] + CoA</text>
        <dbReference type="Rhea" id="RHEA:36683"/>
        <dbReference type="Rhea" id="RHEA-COMP:10131"/>
        <dbReference type="Rhea" id="RHEA-COMP:11032"/>
        <dbReference type="ChEBI" id="CHEBI:29950"/>
        <dbReference type="ChEBI" id="CHEBI:57287"/>
        <dbReference type="ChEBI" id="CHEBI:57379"/>
        <dbReference type="ChEBI" id="CHEBI:74151"/>
        <dbReference type="EC" id="2.3.1.225"/>
    </reaction>
</comment>
<dbReference type="PROSITE" id="PS50088">
    <property type="entry name" value="ANK_REPEAT"/>
    <property type="match status" value="2"/>
</dbReference>
<evidence type="ECO:0000256" key="9">
    <source>
        <dbReference type="SAM" id="MobiDB-lite"/>
    </source>
</evidence>
<dbReference type="GeneID" id="40308273"/>
<comment type="subcellular location">
    <subcellularLocation>
        <location evidence="1">Membrane</location>
        <topology evidence="1">Multi-pass membrane protein</topology>
    </subcellularLocation>
</comment>
<dbReference type="VEuPathDB" id="ToxoDB:BESB_032910"/>
<dbReference type="Pfam" id="PF01529">
    <property type="entry name" value="DHHC"/>
    <property type="match status" value="1"/>
</dbReference>
<evidence type="ECO:0000313" key="12">
    <source>
        <dbReference type="Proteomes" id="UP000224006"/>
    </source>
</evidence>
<dbReference type="OrthoDB" id="332210at2759"/>
<evidence type="ECO:0000259" key="10">
    <source>
        <dbReference type="Pfam" id="PF01529"/>
    </source>
</evidence>
<evidence type="ECO:0000256" key="4">
    <source>
        <dbReference type="ARBA" id="ARBA00022989"/>
    </source>
</evidence>
<dbReference type="EC" id="2.3.1.225" evidence="8"/>
<dbReference type="Gene3D" id="1.25.40.20">
    <property type="entry name" value="Ankyrin repeat-containing domain"/>
    <property type="match status" value="2"/>
</dbReference>
<dbReference type="Proteomes" id="UP000224006">
    <property type="component" value="Unassembled WGS sequence"/>
</dbReference>
<dbReference type="STRING" id="94643.A0A2A9M1H4"/>
<dbReference type="PANTHER" id="PTHR24161:SF17">
    <property type="entry name" value="PALMITOYLTRANSFERASE"/>
    <property type="match status" value="1"/>
</dbReference>
<accession>A0A2A9M1H4</accession>
<evidence type="ECO:0000256" key="3">
    <source>
        <dbReference type="ARBA" id="ARBA00022737"/>
    </source>
</evidence>
<protein>
    <recommendedName>
        <fullName evidence="8">Palmitoyltransferase</fullName>
        <ecNumber evidence="8">2.3.1.225</ecNumber>
    </recommendedName>
</protein>
<dbReference type="Pfam" id="PF00023">
    <property type="entry name" value="Ank"/>
    <property type="match status" value="1"/>
</dbReference>
<feature type="compositionally biased region" description="Basic and acidic residues" evidence="9">
    <location>
        <begin position="773"/>
        <end position="799"/>
    </location>
</feature>
<evidence type="ECO:0000256" key="1">
    <source>
        <dbReference type="ARBA" id="ARBA00004141"/>
    </source>
</evidence>
<reference evidence="11 12" key="1">
    <citation type="submission" date="2017-09" db="EMBL/GenBank/DDBJ databases">
        <title>Genome sequencing of Besnoitia besnoiti strain Bb-Ger1.</title>
        <authorList>
            <person name="Schares G."/>
            <person name="Venepally P."/>
            <person name="Lorenzi H.A."/>
        </authorList>
    </citation>
    <scope>NUCLEOTIDE SEQUENCE [LARGE SCALE GENOMIC DNA]</scope>
    <source>
        <strain evidence="11 12">Bb-Ger1</strain>
    </source>
</reference>
<evidence type="ECO:0000256" key="8">
    <source>
        <dbReference type="RuleBase" id="RU079119"/>
    </source>
</evidence>
<evidence type="ECO:0000256" key="6">
    <source>
        <dbReference type="ARBA" id="ARBA00023136"/>
    </source>
</evidence>
<dbReference type="PROSITE" id="PS50297">
    <property type="entry name" value="ANK_REP_REGION"/>
    <property type="match status" value="1"/>
</dbReference>
<dbReference type="SMART" id="SM00248">
    <property type="entry name" value="ANK"/>
    <property type="match status" value="5"/>
</dbReference>
<feature type="repeat" description="ANK" evidence="7">
    <location>
        <begin position="254"/>
        <end position="286"/>
    </location>
</feature>
<dbReference type="GO" id="GO:0000139">
    <property type="term" value="C:Golgi membrane"/>
    <property type="evidence" value="ECO:0007669"/>
    <property type="project" value="TreeGrafter"/>
</dbReference>
<evidence type="ECO:0000256" key="5">
    <source>
        <dbReference type="ARBA" id="ARBA00023043"/>
    </source>
</evidence>
<dbReference type="InterPro" id="IPR036770">
    <property type="entry name" value="Ankyrin_rpt-contain_sf"/>
</dbReference>
<gene>
    <name evidence="11" type="ORF">BESB_032910</name>
</gene>
<keyword evidence="2" id="KW-0812">Transmembrane</keyword>
<keyword evidence="5 7" id="KW-0040">ANK repeat</keyword>
<dbReference type="EMBL" id="NWUJ01000017">
    <property type="protein sequence ID" value="PFH31094.1"/>
    <property type="molecule type" value="Genomic_DNA"/>
</dbReference>
<dbReference type="GO" id="GO:0019706">
    <property type="term" value="F:protein-cysteine S-palmitoyltransferase activity"/>
    <property type="evidence" value="ECO:0007669"/>
    <property type="project" value="UniProtKB-EC"/>
</dbReference>
<keyword evidence="8" id="KW-0808">Transferase</keyword>
<evidence type="ECO:0000256" key="7">
    <source>
        <dbReference type="PROSITE-ProRule" id="PRU00023"/>
    </source>
</evidence>
<keyword evidence="8" id="KW-0012">Acyltransferase</keyword>
<dbReference type="PANTHER" id="PTHR24161">
    <property type="entry name" value="ANK_REP_REGION DOMAIN-CONTAINING PROTEIN-RELATED"/>
    <property type="match status" value="1"/>
</dbReference>
<dbReference type="InterPro" id="IPR001594">
    <property type="entry name" value="Palmitoyltrfase_DHHC"/>
</dbReference>
<dbReference type="PROSITE" id="PS50216">
    <property type="entry name" value="DHHC"/>
    <property type="match status" value="1"/>
</dbReference>
<feature type="domain" description="Palmitoyltransferase DHHC" evidence="10">
    <location>
        <begin position="523"/>
        <end position="654"/>
    </location>
</feature>
<keyword evidence="12" id="KW-1185">Reference proteome</keyword>
<keyword evidence="4" id="KW-1133">Transmembrane helix</keyword>
<comment type="domain">
    <text evidence="8">The DHHC domain is required for palmitoyltransferase activity.</text>
</comment>
<evidence type="ECO:0000256" key="2">
    <source>
        <dbReference type="ARBA" id="ARBA00022692"/>
    </source>
</evidence>
<feature type="region of interest" description="Disordered" evidence="9">
    <location>
        <begin position="828"/>
        <end position="853"/>
    </location>
</feature>
<proteinExistence type="inferred from homology"/>
<dbReference type="SUPFAM" id="SSF48403">
    <property type="entry name" value="Ankyrin repeat"/>
    <property type="match status" value="1"/>
</dbReference>
<dbReference type="InterPro" id="IPR002110">
    <property type="entry name" value="Ankyrin_rpt"/>
</dbReference>